<keyword evidence="5" id="KW-1185">Reference proteome</keyword>
<name>A0A934VW42_9BACT</name>
<evidence type="ECO:0000256" key="1">
    <source>
        <dbReference type="ARBA" id="ARBA00022553"/>
    </source>
</evidence>
<keyword evidence="1 2" id="KW-0597">Phosphoprotein</keyword>
<dbReference type="InterPro" id="IPR001789">
    <property type="entry name" value="Sig_transdc_resp-reg_receiver"/>
</dbReference>
<dbReference type="Gene3D" id="3.40.50.2300">
    <property type="match status" value="1"/>
</dbReference>
<dbReference type="PANTHER" id="PTHR44591:SF3">
    <property type="entry name" value="RESPONSE REGULATORY DOMAIN-CONTAINING PROTEIN"/>
    <property type="match status" value="1"/>
</dbReference>
<evidence type="ECO:0000313" key="4">
    <source>
        <dbReference type="EMBL" id="MBK1882428.1"/>
    </source>
</evidence>
<dbReference type="SMART" id="SM00448">
    <property type="entry name" value="REC"/>
    <property type="match status" value="1"/>
</dbReference>
<dbReference type="AlphaFoldDB" id="A0A934VW42"/>
<evidence type="ECO:0000259" key="3">
    <source>
        <dbReference type="PROSITE" id="PS50110"/>
    </source>
</evidence>
<dbReference type="InterPro" id="IPR050595">
    <property type="entry name" value="Bact_response_regulator"/>
</dbReference>
<dbReference type="Proteomes" id="UP000603141">
    <property type="component" value="Unassembled WGS sequence"/>
</dbReference>
<protein>
    <submittedName>
        <fullName evidence="4">Response regulator</fullName>
    </submittedName>
</protein>
<dbReference type="InterPro" id="IPR011006">
    <property type="entry name" value="CheY-like_superfamily"/>
</dbReference>
<gene>
    <name evidence="4" type="ORF">JIN85_08380</name>
</gene>
<organism evidence="4 5">
    <name type="scientific">Luteolibacter pohnpeiensis</name>
    <dbReference type="NCBI Taxonomy" id="454153"/>
    <lineage>
        <taxon>Bacteria</taxon>
        <taxon>Pseudomonadati</taxon>
        <taxon>Verrucomicrobiota</taxon>
        <taxon>Verrucomicrobiia</taxon>
        <taxon>Verrucomicrobiales</taxon>
        <taxon>Verrucomicrobiaceae</taxon>
        <taxon>Luteolibacter</taxon>
    </lineage>
</organism>
<proteinExistence type="predicted"/>
<dbReference type="GO" id="GO:0000160">
    <property type="term" value="P:phosphorelay signal transduction system"/>
    <property type="evidence" value="ECO:0007669"/>
    <property type="project" value="InterPro"/>
</dbReference>
<dbReference type="Pfam" id="PF00072">
    <property type="entry name" value="Response_reg"/>
    <property type="match status" value="1"/>
</dbReference>
<feature type="domain" description="Response regulatory" evidence="3">
    <location>
        <begin position="3"/>
        <end position="119"/>
    </location>
</feature>
<reference evidence="4" key="1">
    <citation type="submission" date="2021-01" db="EMBL/GenBank/DDBJ databases">
        <title>Modified the classification status of verrucomicrobia.</title>
        <authorList>
            <person name="Feng X."/>
        </authorList>
    </citation>
    <scope>NUCLEOTIDE SEQUENCE</scope>
    <source>
        <strain evidence="4">KCTC 22041</strain>
    </source>
</reference>
<dbReference type="EMBL" id="JAENIJ010000010">
    <property type="protein sequence ID" value="MBK1882428.1"/>
    <property type="molecule type" value="Genomic_DNA"/>
</dbReference>
<dbReference type="SUPFAM" id="SSF52172">
    <property type="entry name" value="CheY-like"/>
    <property type="match status" value="1"/>
</dbReference>
<evidence type="ECO:0000256" key="2">
    <source>
        <dbReference type="PROSITE-ProRule" id="PRU00169"/>
    </source>
</evidence>
<dbReference type="RefSeq" id="WP_200269557.1">
    <property type="nucleotide sequence ID" value="NZ_JAENIJ010000010.1"/>
</dbReference>
<feature type="modified residue" description="4-aspartylphosphate" evidence="2">
    <location>
        <position position="52"/>
    </location>
</feature>
<accession>A0A934VW42</accession>
<dbReference type="PANTHER" id="PTHR44591">
    <property type="entry name" value="STRESS RESPONSE REGULATOR PROTEIN 1"/>
    <property type="match status" value="1"/>
</dbReference>
<sequence length="124" mass="13960">MKRIFVAEDDFVISRLYQIHFQRNQIQGSFFTTGKSMIESASITRPDLVILDFELPDIRGPEVMRELHRIPGRETVPVVFVTGRATPEVIDSLRSEGASEVFGKPFSPLQLIQTIRNLTGVEAG</sequence>
<dbReference type="PROSITE" id="PS50110">
    <property type="entry name" value="RESPONSE_REGULATORY"/>
    <property type="match status" value="1"/>
</dbReference>
<comment type="caution">
    <text evidence="4">The sequence shown here is derived from an EMBL/GenBank/DDBJ whole genome shotgun (WGS) entry which is preliminary data.</text>
</comment>
<evidence type="ECO:0000313" key="5">
    <source>
        <dbReference type="Proteomes" id="UP000603141"/>
    </source>
</evidence>